<dbReference type="InParanoid" id="Q6FX89"/>
<dbReference type="CGD" id="CAL0127102">
    <property type="gene designation" value="CAGL0B00836g"/>
</dbReference>
<keyword evidence="2 5" id="KW-0479">Metal-binding</keyword>
<name>Q6FX89_CANGA</name>
<dbReference type="VEuPathDB" id="FungiDB:CAGL0B00836g"/>
<dbReference type="GO" id="GO:0034599">
    <property type="term" value="P:cellular response to oxidative stress"/>
    <property type="evidence" value="ECO:0007669"/>
    <property type="project" value="EnsemblFungi"/>
</dbReference>
<sequence>MFALVGRGARYTYLTTNKTTYNKTIKMLFQSKTDKKEWNPELTSEQLHVLKDKGTEAPGTGKYLYNDRTGVYTCANCDAPLYRSETKFDSGCGWPAFNGEIKGALKYKKDFSHGMMRTEIMCAKCGGHLGHEFKGEGWNKRLNLPNDSRHCVNSLSLNFKKEE</sequence>
<evidence type="ECO:0000256" key="2">
    <source>
        <dbReference type="ARBA" id="ARBA00022723"/>
    </source>
</evidence>
<comment type="similarity">
    <text evidence="1 5">Belongs to the MsrB Met sulfoxide reductase family.</text>
</comment>
<dbReference type="EMBL" id="CR380948">
    <property type="protein sequence ID" value="CAG57907.1"/>
    <property type="molecule type" value="Genomic_DNA"/>
</dbReference>
<comment type="catalytic activity">
    <reaction evidence="5">
        <text>L-methionyl-[protein] + [thioredoxin]-disulfide + H2O = L-methionyl-(R)-S-oxide-[protein] + [thioredoxin]-dithiol</text>
        <dbReference type="Rhea" id="RHEA:24164"/>
        <dbReference type="Rhea" id="RHEA-COMP:10698"/>
        <dbReference type="Rhea" id="RHEA-COMP:10700"/>
        <dbReference type="Rhea" id="RHEA-COMP:12313"/>
        <dbReference type="Rhea" id="RHEA-COMP:12314"/>
        <dbReference type="ChEBI" id="CHEBI:15377"/>
        <dbReference type="ChEBI" id="CHEBI:16044"/>
        <dbReference type="ChEBI" id="CHEBI:29950"/>
        <dbReference type="ChEBI" id="CHEBI:45764"/>
        <dbReference type="ChEBI" id="CHEBI:50058"/>
        <dbReference type="EC" id="1.8.4.12"/>
    </reaction>
</comment>
<evidence type="ECO:0000259" key="6">
    <source>
        <dbReference type="PROSITE" id="PS51790"/>
    </source>
</evidence>
<dbReference type="PANTHER" id="PTHR46081:SF8">
    <property type="entry name" value="PEPTIDE METHIONINE SULFOXIDE REDUCTASE 2"/>
    <property type="match status" value="1"/>
</dbReference>
<organism evidence="8 9">
    <name type="scientific">Candida glabrata (strain ATCC 2001 / BCRC 20586 / JCM 3761 / NBRC 0622 / NRRL Y-65 / CBS 138)</name>
    <name type="common">Yeast</name>
    <name type="synonym">Nakaseomyces glabratus</name>
    <dbReference type="NCBI Taxonomy" id="284593"/>
    <lineage>
        <taxon>Eukaryota</taxon>
        <taxon>Fungi</taxon>
        <taxon>Dikarya</taxon>
        <taxon>Ascomycota</taxon>
        <taxon>Saccharomycotina</taxon>
        <taxon>Saccharomycetes</taxon>
        <taxon>Saccharomycetales</taxon>
        <taxon>Saccharomycetaceae</taxon>
        <taxon>Nakaseomyces</taxon>
    </lineage>
</organism>
<reference evidence="8 9" key="1">
    <citation type="journal article" date="2004" name="Nature">
        <title>Genome evolution in yeasts.</title>
        <authorList>
            <consortium name="Genolevures"/>
            <person name="Dujon B."/>
            <person name="Sherman D."/>
            <person name="Fischer G."/>
            <person name="Durrens P."/>
            <person name="Casaregola S."/>
            <person name="Lafontaine I."/>
            <person name="de Montigny J."/>
            <person name="Marck C."/>
            <person name="Neuveglise C."/>
            <person name="Talla E."/>
            <person name="Goffard N."/>
            <person name="Frangeul L."/>
            <person name="Aigle M."/>
            <person name="Anthouard V."/>
            <person name="Babour A."/>
            <person name="Barbe V."/>
            <person name="Barnay S."/>
            <person name="Blanchin S."/>
            <person name="Beckerich J.M."/>
            <person name="Beyne E."/>
            <person name="Bleykasten C."/>
            <person name="Boisrame A."/>
            <person name="Boyer J."/>
            <person name="Cattolico L."/>
            <person name="Confanioleri F."/>
            <person name="de Daruvar A."/>
            <person name="Despons L."/>
            <person name="Fabre E."/>
            <person name="Fairhead C."/>
            <person name="Ferry-Dumazet H."/>
            <person name="Groppi A."/>
            <person name="Hantraye F."/>
            <person name="Hennequin C."/>
            <person name="Jauniaux N."/>
            <person name="Joyet P."/>
            <person name="Kachouri R."/>
            <person name="Kerrest A."/>
            <person name="Koszul R."/>
            <person name="Lemaire M."/>
            <person name="Lesur I."/>
            <person name="Ma L."/>
            <person name="Muller H."/>
            <person name="Nicaud J.M."/>
            <person name="Nikolski M."/>
            <person name="Oztas S."/>
            <person name="Ozier-Kalogeropoulos O."/>
            <person name="Pellenz S."/>
            <person name="Potier S."/>
            <person name="Richard G.F."/>
            <person name="Straub M.L."/>
            <person name="Suleau A."/>
            <person name="Swennene D."/>
            <person name="Tekaia F."/>
            <person name="Wesolowski-Louvel M."/>
            <person name="Westhof E."/>
            <person name="Wirth B."/>
            <person name="Zeniou-Meyer M."/>
            <person name="Zivanovic I."/>
            <person name="Bolotin-Fukuhara M."/>
            <person name="Thierry A."/>
            <person name="Bouchier C."/>
            <person name="Caudron B."/>
            <person name="Scarpelli C."/>
            <person name="Gaillardin C."/>
            <person name="Weissenbach J."/>
            <person name="Wincker P."/>
            <person name="Souciet J.L."/>
        </authorList>
    </citation>
    <scope>NUCLEOTIDE SEQUENCE [LARGE SCALE GENOMIC DNA]</scope>
    <source>
        <strain evidence="9">ATCC 2001 / BCRC 20586 / JCM 3761 / NBRC 0622 / NRRL Y-65 / CBS 138</strain>
    </source>
</reference>
<feature type="domain" description="MsrB" evidence="6">
    <location>
        <begin position="35"/>
        <end position="162"/>
    </location>
</feature>
<evidence type="ECO:0000256" key="3">
    <source>
        <dbReference type="ARBA" id="ARBA00022833"/>
    </source>
</evidence>
<dbReference type="InterPro" id="IPR011057">
    <property type="entry name" value="Mss4-like_sf"/>
</dbReference>
<dbReference type="NCBIfam" id="TIGR00357">
    <property type="entry name" value="peptide-methionine (R)-S-oxide reductase MsrB"/>
    <property type="match status" value="1"/>
</dbReference>
<dbReference type="PROSITE" id="PS51790">
    <property type="entry name" value="MSRB"/>
    <property type="match status" value="1"/>
</dbReference>
<dbReference type="Gene3D" id="2.170.150.20">
    <property type="entry name" value="Peptide methionine sulfoxide reductase"/>
    <property type="match status" value="1"/>
</dbReference>
<protein>
    <recommendedName>
        <fullName evidence="5">Peptide-methionine (R)-S-oxide reductase</fullName>
        <ecNumber evidence="5">1.8.4.12</ecNumber>
    </recommendedName>
</protein>
<gene>
    <name evidence="7 8" type="ordered locus">CAGL0B00836g</name>
</gene>
<evidence type="ECO:0000313" key="7">
    <source>
        <dbReference type="CGD" id="CAL0127102"/>
    </source>
</evidence>
<dbReference type="Proteomes" id="UP000002428">
    <property type="component" value="Chromosome B"/>
</dbReference>
<dbReference type="PANTHER" id="PTHR46081">
    <property type="entry name" value="PEPTIDE METHIONINE SULFOXIDE REDUCTASE 2"/>
    <property type="match status" value="1"/>
</dbReference>
<keyword evidence="9" id="KW-1185">Reference proteome</keyword>
<dbReference type="InterPro" id="IPR002579">
    <property type="entry name" value="Met_Sox_Rdtase_MsrB_dom"/>
</dbReference>
<dbReference type="eggNOG" id="KOG0856">
    <property type="taxonomic scope" value="Eukaryota"/>
</dbReference>
<comment type="cofactor">
    <cofactor evidence="5">
        <name>Zn(2+)</name>
        <dbReference type="ChEBI" id="CHEBI:29105"/>
    </cofactor>
    <text evidence="5">Binds 1 zinc ion per subunit.</text>
</comment>
<evidence type="ECO:0000313" key="9">
    <source>
        <dbReference type="Proteomes" id="UP000002428"/>
    </source>
</evidence>
<dbReference type="HOGENOM" id="CLU_031040_8_1_1"/>
<evidence type="ECO:0000256" key="4">
    <source>
        <dbReference type="ARBA" id="ARBA00023002"/>
    </source>
</evidence>
<dbReference type="Pfam" id="PF01641">
    <property type="entry name" value="SelR"/>
    <property type="match status" value="1"/>
</dbReference>
<accession>Q6FX89</accession>
<dbReference type="KEGG" id="cgr:2886649"/>
<dbReference type="InterPro" id="IPR028427">
    <property type="entry name" value="Met_Sox_Rdtase_MsrB"/>
</dbReference>
<evidence type="ECO:0000256" key="5">
    <source>
        <dbReference type="RuleBase" id="RU365044"/>
    </source>
</evidence>
<dbReference type="STRING" id="284593.Q6FX89"/>
<keyword evidence="3 5" id="KW-0862">Zinc</keyword>
<dbReference type="FunCoup" id="Q6FX89">
    <property type="interactions" value="322"/>
</dbReference>
<evidence type="ECO:0000313" key="8">
    <source>
        <dbReference type="EMBL" id="CAG57907.1"/>
    </source>
</evidence>
<dbReference type="GO" id="GO:0046872">
    <property type="term" value="F:metal ion binding"/>
    <property type="evidence" value="ECO:0007669"/>
    <property type="project" value="UniProtKB-KW"/>
</dbReference>
<proteinExistence type="inferred from homology"/>
<dbReference type="GO" id="GO:0030091">
    <property type="term" value="P:protein repair"/>
    <property type="evidence" value="ECO:0007669"/>
    <property type="project" value="InterPro"/>
</dbReference>
<dbReference type="OMA" id="DEQWRAE"/>
<dbReference type="EC" id="1.8.4.12" evidence="5"/>
<keyword evidence="4 5" id="KW-0560">Oxidoreductase</keyword>
<dbReference type="GO" id="GO:0033743">
    <property type="term" value="F:peptide-methionine (R)-S-oxide reductase activity"/>
    <property type="evidence" value="ECO:0007669"/>
    <property type="project" value="UniProtKB-EC"/>
</dbReference>
<evidence type="ECO:0000256" key="1">
    <source>
        <dbReference type="ARBA" id="ARBA00007174"/>
    </source>
</evidence>
<dbReference type="SUPFAM" id="SSF51316">
    <property type="entry name" value="Mss4-like"/>
    <property type="match status" value="1"/>
</dbReference>
<dbReference type="GO" id="GO:0005739">
    <property type="term" value="C:mitochondrion"/>
    <property type="evidence" value="ECO:0007669"/>
    <property type="project" value="EnsemblFungi"/>
</dbReference>
<dbReference type="AlphaFoldDB" id="Q6FX89"/>